<dbReference type="SUPFAM" id="SSF53697">
    <property type="entry name" value="SIS domain"/>
    <property type="match status" value="1"/>
</dbReference>
<dbReference type="PROSITE" id="PS51464">
    <property type="entry name" value="SIS"/>
    <property type="match status" value="1"/>
</dbReference>
<dbReference type="GO" id="GO:1901135">
    <property type="term" value="P:carbohydrate derivative metabolic process"/>
    <property type="evidence" value="ECO:0007669"/>
    <property type="project" value="InterPro"/>
</dbReference>
<dbReference type="EMBL" id="MWAK01000074">
    <property type="protein sequence ID" value="OPZ92706.1"/>
    <property type="molecule type" value="Genomic_DNA"/>
</dbReference>
<evidence type="ECO:0000256" key="1">
    <source>
        <dbReference type="ARBA" id="ARBA00010523"/>
    </source>
</evidence>
<dbReference type="InterPro" id="IPR001347">
    <property type="entry name" value="SIS_dom"/>
</dbReference>
<reference evidence="4 5" key="1">
    <citation type="submission" date="2017-02" db="EMBL/GenBank/DDBJ databases">
        <title>Delving into the versatile metabolic prowess of the omnipresent phylum Bacteroidetes.</title>
        <authorList>
            <person name="Nobu M.K."/>
            <person name="Mei R."/>
            <person name="Narihiro T."/>
            <person name="Kuroda K."/>
            <person name="Liu W.-T."/>
        </authorList>
    </citation>
    <scope>NUCLEOTIDE SEQUENCE [LARGE SCALE GENOMIC DNA]</scope>
    <source>
        <strain evidence="4">ADurb.Bin417</strain>
    </source>
</reference>
<dbReference type="GO" id="GO:0004347">
    <property type="term" value="F:glucose-6-phosphate isomerase activity"/>
    <property type="evidence" value="ECO:0007669"/>
    <property type="project" value="InterPro"/>
</dbReference>
<name>A0A1V5MHN3_UNCT6</name>
<dbReference type="GO" id="GO:0097367">
    <property type="term" value="F:carbohydrate derivative binding"/>
    <property type="evidence" value="ECO:0007669"/>
    <property type="project" value="InterPro"/>
</dbReference>
<dbReference type="Pfam" id="PF10432">
    <property type="entry name" value="bact-PGI_C"/>
    <property type="match status" value="1"/>
</dbReference>
<dbReference type="Gene3D" id="3.40.50.10490">
    <property type="entry name" value="Glucose-6-phosphate isomerase like protein, domain 1"/>
    <property type="match status" value="2"/>
</dbReference>
<dbReference type="GO" id="GO:0005975">
    <property type="term" value="P:carbohydrate metabolic process"/>
    <property type="evidence" value="ECO:0007669"/>
    <property type="project" value="InterPro"/>
</dbReference>
<comment type="similarity">
    <text evidence="1">Belongs to the PGI/PMI family.</text>
</comment>
<dbReference type="InterPro" id="IPR019490">
    <property type="entry name" value="Glu6P/Mann6P_isomerase_C"/>
</dbReference>
<keyword evidence="2 4" id="KW-0413">Isomerase</keyword>
<dbReference type="CDD" id="cd05017">
    <property type="entry name" value="SIS_PGI_PMI_1"/>
    <property type="match status" value="1"/>
</dbReference>
<evidence type="ECO:0000259" key="3">
    <source>
        <dbReference type="PROSITE" id="PS51464"/>
    </source>
</evidence>
<dbReference type="GO" id="GO:0004476">
    <property type="term" value="F:mannose-6-phosphate isomerase activity"/>
    <property type="evidence" value="ECO:0007669"/>
    <property type="project" value="InterPro"/>
</dbReference>
<dbReference type="AlphaFoldDB" id="A0A1V5MHN3"/>
<protein>
    <submittedName>
        <fullName evidence="4">Bifunctional phosphoglucose/phosphomannose isomerase</fullName>
    </submittedName>
</protein>
<accession>A0A1V5MHN3</accession>
<dbReference type="InterPro" id="IPR046348">
    <property type="entry name" value="SIS_dom_sf"/>
</dbReference>
<dbReference type="Pfam" id="PF01380">
    <property type="entry name" value="SIS"/>
    <property type="match status" value="1"/>
</dbReference>
<dbReference type="NCBIfam" id="NF006426">
    <property type="entry name" value="PRK08674.1-6"/>
    <property type="match status" value="1"/>
</dbReference>
<dbReference type="Proteomes" id="UP000485484">
    <property type="component" value="Unassembled WGS sequence"/>
</dbReference>
<dbReference type="NCBIfam" id="TIGR02128">
    <property type="entry name" value="G6PI_arch"/>
    <property type="match status" value="1"/>
</dbReference>
<feature type="domain" description="SIS" evidence="3">
    <location>
        <begin position="54"/>
        <end position="184"/>
    </location>
</feature>
<gene>
    <name evidence="4" type="ORF">BWY73_00670</name>
</gene>
<sequence>MIRLEGNFSVKSEIASSDGLAGAVRNFDRERMIDRLAGFPGQAGEALGFAESPALRLPARPGSIILSGLGGSAIAGDLLRESFADRLPVPFLINRDYALPACVNGNTLTFLVSYSGNTEETLAAYRQARERRVSMLALTSGGRLAEMAVADGVPLIRIPAGYPPRTAAGYLYWSLAGLLRRVGLLQLSEAEIAAVDEGVRTAARQCGPETPFSENPARRLAAVLRGALPVIYSGQYLSGVATRWKTQIEENGKALAFTGLMPEMNHNEVVGWSNPDRLIRELAVICLREPTDHPQVQRRFEIIPDLLQPRRFLVEVRADSDDRLARLFMLLVLGDWVSYYLALEYGIDPTPVERITALKRQLSKE</sequence>
<evidence type="ECO:0000256" key="2">
    <source>
        <dbReference type="ARBA" id="ARBA00023235"/>
    </source>
</evidence>
<dbReference type="InterPro" id="IPR035484">
    <property type="entry name" value="SIS_PGI/PMI_1"/>
</dbReference>
<evidence type="ECO:0000313" key="5">
    <source>
        <dbReference type="Proteomes" id="UP000485484"/>
    </source>
</evidence>
<comment type="caution">
    <text evidence="4">The sequence shown here is derived from an EMBL/GenBank/DDBJ whole genome shotgun (WGS) entry which is preliminary data.</text>
</comment>
<dbReference type="CDD" id="cd05637">
    <property type="entry name" value="SIS_PGI_PMI_2"/>
    <property type="match status" value="1"/>
</dbReference>
<evidence type="ECO:0000313" key="4">
    <source>
        <dbReference type="EMBL" id="OPZ92706.1"/>
    </source>
</evidence>
<proteinExistence type="inferred from homology"/>
<organism evidence="4 5">
    <name type="scientific">candidate division TA06 bacterium ADurb.Bin417</name>
    <dbReference type="NCBI Taxonomy" id="1852828"/>
    <lineage>
        <taxon>Bacteria</taxon>
        <taxon>Bacteria division TA06</taxon>
    </lineage>
</organism>